<protein>
    <recommendedName>
        <fullName evidence="4">Clp protease</fullName>
    </recommendedName>
</protein>
<gene>
    <name evidence="2" type="ORF">CWE24_10725</name>
</gene>
<dbReference type="AlphaFoldDB" id="A0A432XD91"/>
<evidence type="ECO:0000313" key="2">
    <source>
        <dbReference type="EMBL" id="RUO46711.1"/>
    </source>
</evidence>
<feature type="transmembrane region" description="Helical" evidence="1">
    <location>
        <begin position="92"/>
        <end position="109"/>
    </location>
</feature>
<keyword evidence="3" id="KW-1185">Reference proteome</keyword>
<dbReference type="STRING" id="519452.SAMN04488139_2285"/>
<feature type="transmembrane region" description="Helical" evidence="1">
    <location>
        <begin position="52"/>
        <end position="71"/>
    </location>
</feature>
<keyword evidence="1" id="KW-0472">Membrane</keyword>
<comment type="caution">
    <text evidence="2">The sequence shown here is derived from an EMBL/GenBank/DDBJ whole genome shotgun (WGS) entry which is preliminary data.</text>
</comment>
<dbReference type="Proteomes" id="UP000286985">
    <property type="component" value="Unassembled WGS sequence"/>
</dbReference>
<dbReference type="SUPFAM" id="SSF52096">
    <property type="entry name" value="ClpP/crotonase"/>
    <property type="match status" value="1"/>
</dbReference>
<evidence type="ECO:0000313" key="3">
    <source>
        <dbReference type="Proteomes" id="UP000286985"/>
    </source>
</evidence>
<evidence type="ECO:0000256" key="1">
    <source>
        <dbReference type="SAM" id="Phobius"/>
    </source>
</evidence>
<reference evidence="3" key="1">
    <citation type="journal article" date="2018" name="Front. Microbiol.">
        <title>Genome-Based Analysis Reveals the Taxonomy and Diversity of the Family Idiomarinaceae.</title>
        <authorList>
            <person name="Liu Y."/>
            <person name="Lai Q."/>
            <person name="Shao Z."/>
        </authorList>
    </citation>
    <scope>NUCLEOTIDE SEQUENCE [LARGE SCALE GENOMIC DNA]</scope>
    <source>
        <strain evidence="3">908033</strain>
    </source>
</reference>
<organism evidence="2 3">
    <name type="scientific">Pseudidiomarina donghaiensis</name>
    <dbReference type="NCBI Taxonomy" id="519452"/>
    <lineage>
        <taxon>Bacteria</taxon>
        <taxon>Pseudomonadati</taxon>
        <taxon>Pseudomonadota</taxon>
        <taxon>Gammaproteobacteria</taxon>
        <taxon>Alteromonadales</taxon>
        <taxon>Idiomarinaceae</taxon>
        <taxon>Pseudidiomarina</taxon>
    </lineage>
</organism>
<proteinExistence type="predicted"/>
<name>A0A432XD91_9GAMM</name>
<dbReference type="InterPro" id="IPR029045">
    <property type="entry name" value="ClpP/crotonase-like_dom_sf"/>
</dbReference>
<keyword evidence="1" id="KW-1133">Transmembrane helix</keyword>
<dbReference type="EMBL" id="PIPU01000006">
    <property type="protein sequence ID" value="RUO46711.1"/>
    <property type="molecule type" value="Genomic_DNA"/>
</dbReference>
<accession>A0A432XD91</accession>
<feature type="transmembrane region" description="Helical" evidence="1">
    <location>
        <begin position="21"/>
        <end position="40"/>
    </location>
</feature>
<sequence>MMRVFNLIKKHWHGDYSLGKAYWLIGVGLTCCLSLLAYALNQLLLRLEIGQSLFSTLVIGLYSFTALFTIWQLVGIWRSAKYHTSHGGRQGWATAAQVMVVVAALRAVFDFNQFGLPMMQGSVGLMNTSELTRRVELRVLNQGTELELIGPLPQGTSESVQAILQRFSSVRVIHLNSPGGRISEGVNLYHLIQEYQLDTYVPSECSSACTIAFMGGQQRYLSKRGILGFHSASLHQIDGTDVQEINDDFKRIYRLHGVSESFIRQAVRVDGANIWYPGPLELVEARVVDELVQSERFAPSNATHSLATTWRAELLMQGPDDELVAYWRANVDIMNYLNYVDAQYCVDYLYPQWAKQPIDVEALIPINLISAYRQAKTNLVERTQLRNNFRYQPGTANVMLEQVLSEVGRYDVLYPQVFQQPSDYRPHARLLCQATIAVYEGALRLPTHERQAALLRFMQQR</sequence>
<evidence type="ECO:0008006" key="4">
    <source>
        <dbReference type="Google" id="ProtNLM"/>
    </source>
</evidence>
<keyword evidence="1" id="KW-0812">Transmembrane</keyword>
<dbReference type="Gene3D" id="3.90.226.10">
    <property type="entry name" value="2-enoyl-CoA Hydratase, Chain A, domain 1"/>
    <property type="match status" value="1"/>
</dbReference>